<protein>
    <submittedName>
        <fullName evidence="2">Uncharacterized protein</fullName>
    </submittedName>
</protein>
<organism evidence="2 3">
    <name type="scientific">Petrolisthes manimaculis</name>
    <dbReference type="NCBI Taxonomy" id="1843537"/>
    <lineage>
        <taxon>Eukaryota</taxon>
        <taxon>Metazoa</taxon>
        <taxon>Ecdysozoa</taxon>
        <taxon>Arthropoda</taxon>
        <taxon>Crustacea</taxon>
        <taxon>Multicrustacea</taxon>
        <taxon>Malacostraca</taxon>
        <taxon>Eumalacostraca</taxon>
        <taxon>Eucarida</taxon>
        <taxon>Decapoda</taxon>
        <taxon>Pleocyemata</taxon>
        <taxon>Anomura</taxon>
        <taxon>Galatheoidea</taxon>
        <taxon>Porcellanidae</taxon>
        <taxon>Petrolisthes</taxon>
    </lineage>
</organism>
<evidence type="ECO:0000313" key="3">
    <source>
        <dbReference type="Proteomes" id="UP001292094"/>
    </source>
</evidence>
<dbReference type="EMBL" id="JAWZYT010004501">
    <property type="protein sequence ID" value="KAK4293641.1"/>
    <property type="molecule type" value="Genomic_DNA"/>
</dbReference>
<accession>A0AAE1NRF0</accession>
<feature type="region of interest" description="Disordered" evidence="1">
    <location>
        <begin position="1"/>
        <end position="24"/>
    </location>
</feature>
<evidence type="ECO:0000256" key="1">
    <source>
        <dbReference type="SAM" id="MobiDB-lite"/>
    </source>
</evidence>
<proteinExistence type="predicted"/>
<sequence length="70" mass="7462">MLAPGVSVWRLKETTGRKKGSPSRDKLILEPTVEGPKEWVAFLGLGALSAAVMSSADSSLHQKEGKMTGH</sequence>
<reference evidence="2" key="1">
    <citation type="submission" date="2023-11" db="EMBL/GenBank/DDBJ databases">
        <title>Genome assemblies of two species of porcelain crab, Petrolisthes cinctipes and Petrolisthes manimaculis (Anomura: Porcellanidae).</title>
        <authorList>
            <person name="Angst P."/>
        </authorList>
    </citation>
    <scope>NUCLEOTIDE SEQUENCE</scope>
    <source>
        <strain evidence="2">PB745_02</strain>
        <tissue evidence="2">Gill</tissue>
    </source>
</reference>
<evidence type="ECO:0000313" key="2">
    <source>
        <dbReference type="EMBL" id="KAK4293641.1"/>
    </source>
</evidence>
<name>A0AAE1NRF0_9EUCA</name>
<feature type="compositionally biased region" description="Basic and acidic residues" evidence="1">
    <location>
        <begin position="10"/>
        <end position="24"/>
    </location>
</feature>
<keyword evidence="3" id="KW-1185">Reference proteome</keyword>
<dbReference type="Proteomes" id="UP001292094">
    <property type="component" value="Unassembled WGS sequence"/>
</dbReference>
<comment type="caution">
    <text evidence="2">The sequence shown here is derived from an EMBL/GenBank/DDBJ whole genome shotgun (WGS) entry which is preliminary data.</text>
</comment>
<dbReference type="AlphaFoldDB" id="A0AAE1NRF0"/>
<gene>
    <name evidence="2" type="ORF">Pmani_033681</name>
</gene>